<dbReference type="Proteomes" id="UP000198531">
    <property type="component" value="Unassembled WGS sequence"/>
</dbReference>
<feature type="transmembrane region" description="Helical" evidence="1">
    <location>
        <begin position="20"/>
        <end position="43"/>
    </location>
</feature>
<keyword evidence="1" id="KW-0812">Transmembrane</keyword>
<reference evidence="3" key="1">
    <citation type="submission" date="2016-10" db="EMBL/GenBank/DDBJ databases">
        <authorList>
            <person name="Varghese N."/>
            <person name="Submissions S."/>
        </authorList>
    </citation>
    <scope>NUCLEOTIDE SEQUENCE [LARGE SCALE GENOMIC DNA]</scope>
    <source>
        <strain evidence="3">CGMCC 1.7736</strain>
    </source>
</reference>
<organism evidence="2 3">
    <name type="scientific">Halogeometricum rufum</name>
    <dbReference type="NCBI Taxonomy" id="553469"/>
    <lineage>
        <taxon>Archaea</taxon>
        <taxon>Methanobacteriati</taxon>
        <taxon>Methanobacteriota</taxon>
        <taxon>Stenosarchaea group</taxon>
        <taxon>Halobacteria</taxon>
        <taxon>Halobacteriales</taxon>
        <taxon>Haloferacaceae</taxon>
        <taxon>Halogeometricum</taxon>
    </lineage>
</organism>
<keyword evidence="1" id="KW-1133">Transmembrane helix</keyword>
<proteinExistence type="predicted"/>
<feature type="transmembrane region" description="Helical" evidence="1">
    <location>
        <begin position="121"/>
        <end position="139"/>
    </location>
</feature>
<gene>
    <name evidence="2" type="ORF">SAMN04487947_3426</name>
</gene>
<accession>A0A1I6IL47</accession>
<dbReference type="AlphaFoldDB" id="A0A1I6IL47"/>
<feature type="transmembrane region" description="Helical" evidence="1">
    <location>
        <begin position="92"/>
        <end position="115"/>
    </location>
</feature>
<name>A0A1I6IL47_9EURY</name>
<evidence type="ECO:0000313" key="3">
    <source>
        <dbReference type="Proteomes" id="UP000198531"/>
    </source>
</evidence>
<feature type="transmembrane region" description="Helical" evidence="1">
    <location>
        <begin position="65"/>
        <end position="85"/>
    </location>
</feature>
<evidence type="ECO:0000256" key="1">
    <source>
        <dbReference type="SAM" id="Phobius"/>
    </source>
</evidence>
<sequence length="148" mass="16264">MTTATEERRFRPTDSRRLALWLYVVGAFGLGVTALFGGGNLLFDPSGSRMNMPAEWLAGTPFPDYFLPGLFLFTVFGVGSFAVLYGVVRRRVWAWHAALGLGILLVGWILAQMYLLQMVNVLHFVYGGLGLLLAGLALLPSVRTELRG</sequence>
<dbReference type="OrthoDB" id="350040at2157"/>
<keyword evidence="3" id="KW-1185">Reference proteome</keyword>
<dbReference type="RefSeq" id="WP_089809854.1">
    <property type="nucleotide sequence ID" value="NZ_FOYT01000003.1"/>
</dbReference>
<dbReference type="EMBL" id="FOYT01000003">
    <property type="protein sequence ID" value="SFR67446.1"/>
    <property type="molecule type" value="Genomic_DNA"/>
</dbReference>
<protein>
    <submittedName>
        <fullName evidence="2">Uncharacterized protein</fullName>
    </submittedName>
</protein>
<evidence type="ECO:0000313" key="2">
    <source>
        <dbReference type="EMBL" id="SFR67446.1"/>
    </source>
</evidence>
<keyword evidence="1" id="KW-0472">Membrane</keyword>